<dbReference type="Gene3D" id="3.40.50.880">
    <property type="match status" value="1"/>
</dbReference>
<gene>
    <name evidence="2" type="ORF">ACJDUG_03755</name>
</gene>
<dbReference type="Proteomes" id="UP001623591">
    <property type="component" value="Unassembled WGS sequence"/>
</dbReference>
<dbReference type="Pfam" id="PF01965">
    <property type="entry name" value="DJ-1_PfpI"/>
    <property type="match status" value="1"/>
</dbReference>
<dbReference type="EMBL" id="JBJHZZ010000001">
    <property type="protein sequence ID" value="MFL0246092.1"/>
    <property type="molecule type" value="Genomic_DNA"/>
</dbReference>
<feature type="domain" description="DJ-1/PfpI" evidence="1">
    <location>
        <begin position="4"/>
        <end position="162"/>
    </location>
</feature>
<dbReference type="SUPFAM" id="SSF52317">
    <property type="entry name" value="Class I glutamine amidotransferase-like"/>
    <property type="match status" value="1"/>
</dbReference>
<dbReference type="RefSeq" id="WP_406768546.1">
    <property type="nucleotide sequence ID" value="NZ_JBJHZZ010000001.1"/>
</dbReference>
<comment type="caution">
    <text evidence="2">The sequence shown here is derived from an EMBL/GenBank/DDBJ whole genome shotgun (WGS) entry which is preliminary data.</text>
</comment>
<evidence type="ECO:0000313" key="3">
    <source>
        <dbReference type="Proteomes" id="UP001623591"/>
    </source>
</evidence>
<evidence type="ECO:0000313" key="2">
    <source>
        <dbReference type="EMBL" id="MFL0246092.1"/>
    </source>
</evidence>
<dbReference type="InterPro" id="IPR050325">
    <property type="entry name" value="Prot/Nucl_acid_deglycase"/>
</dbReference>
<accession>A0ABW8T1S7</accession>
<organism evidence="2 3">
    <name type="scientific">Candidatus Clostridium stratigraminis</name>
    <dbReference type="NCBI Taxonomy" id="3381661"/>
    <lineage>
        <taxon>Bacteria</taxon>
        <taxon>Bacillati</taxon>
        <taxon>Bacillota</taxon>
        <taxon>Clostridia</taxon>
        <taxon>Eubacteriales</taxon>
        <taxon>Clostridiaceae</taxon>
        <taxon>Clostridium</taxon>
    </lineage>
</organism>
<dbReference type="PANTHER" id="PTHR48094">
    <property type="entry name" value="PROTEIN/NUCLEIC ACID DEGLYCASE DJ-1-RELATED"/>
    <property type="match status" value="1"/>
</dbReference>
<keyword evidence="3" id="KW-1185">Reference proteome</keyword>
<dbReference type="InterPro" id="IPR002818">
    <property type="entry name" value="DJ-1/PfpI"/>
</dbReference>
<name>A0ABW8T1S7_9CLOT</name>
<protein>
    <submittedName>
        <fullName evidence="2">DJ-1/PfpI family protein</fullName>
    </submittedName>
</protein>
<reference evidence="2 3" key="1">
    <citation type="submission" date="2024-11" db="EMBL/GenBank/DDBJ databases">
        <authorList>
            <person name="Heng Y.C."/>
            <person name="Lim A.C.H."/>
            <person name="Lee J.K.Y."/>
            <person name="Kittelmann S."/>
        </authorList>
    </citation>
    <scope>NUCLEOTIDE SEQUENCE [LARGE SCALE GENOMIC DNA]</scope>
    <source>
        <strain evidence="2 3">WILCCON 0185</strain>
    </source>
</reference>
<proteinExistence type="predicted"/>
<dbReference type="InterPro" id="IPR029062">
    <property type="entry name" value="Class_I_gatase-like"/>
</dbReference>
<evidence type="ECO:0000259" key="1">
    <source>
        <dbReference type="Pfam" id="PF01965"/>
    </source>
</evidence>
<dbReference type="PANTHER" id="PTHR48094:SF19">
    <property type="entry name" value="DJ-1_PFPI DOMAIN-CONTAINING PROTEIN"/>
    <property type="match status" value="1"/>
</dbReference>
<sequence length="191" mass="21778">MATYVLIYDGFAQFEIIFTCLFMKKKGDIIAVGIDENEVKSIEGFIIKPAQQLKNIDIDEIDLLVIPGGEAKNIYNNSFLDELLIRLNEKKKVIAAICAAPVKLAKAGILDDKKFTVDKPELKEFKEYFKNSFFVNENVVIDENIITAKPCGYIDFALEISKKMEIYKDDLQLQETVDFFKFYKDESGGEC</sequence>